<evidence type="ECO:0000313" key="2">
    <source>
        <dbReference type="Proteomes" id="UP000054653"/>
    </source>
</evidence>
<protein>
    <submittedName>
        <fullName evidence="1">Uncharacterized protein</fullName>
    </submittedName>
</protein>
<reference evidence="1 2" key="1">
    <citation type="submission" date="2015-01" db="EMBL/GenBank/DDBJ databases">
        <title>Evolution of Trichinella species and genotypes.</title>
        <authorList>
            <person name="Korhonen P.K."/>
            <person name="Edoardo P."/>
            <person name="Giuseppe L.R."/>
            <person name="Gasser R.B."/>
        </authorList>
    </citation>
    <scope>NUCLEOTIDE SEQUENCE [LARGE SCALE GENOMIC DNA]</scope>
    <source>
        <strain evidence="1">ISS120</strain>
    </source>
</reference>
<organism evidence="1 2">
    <name type="scientific">Trichinella britovi</name>
    <name type="common">Parasitic roundworm</name>
    <dbReference type="NCBI Taxonomy" id="45882"/>
    <lineage>
        <taxon>Eukaryota</taxon>
        <taxon>Metazoa</taxon>
        <taxon>Ecdysozoa</taxon>
        <taxon>Nematoda</taxon>
        <taxon>Enoplea</taxon>
        <taxon>Dorylaimia</taxon>
        <taxon>Trichinellida</taxon>
        <taxon>Trichinellidae</taxon>
        <taxon>Trichinella</taxon>
    </lineage>
</organism>
<evidence type="ECO:0000313" key="1">
    <source>
        <dbReference type="EMBL" id="KRY61277.1"/>
    </source>
</evidence>
<keyword evidence="2" id="KW-1185">Reference proteome</keyword>
<dbReference type="AlphaFoldDB" id="A0A0V1DI57"/>
<dbReference type="EMBL" id="JYDI01000002">
    <property type="protein sequence ID" value="KRY61277.1"/>
    <property type="molecule type" value="Genomic_DNA"/>
</dbReference>
<comment type="caution">
    <text evidence="1">The sequence shown here is derived from an EMBL/GenBank/DDBJ whole genome shotgun (WGS) entry which is preliminary data.</text>
</comment>
<dbReference type="Proteomes" id="UP000054653">
    <property type="component" value="Unassembled WGS sequence"/>
</dbReference>
<accession>A0A0V1DI57</accession>
<gene>
    <name evidence="1" type="ORF">T03_11445</name>
</gene>
<proteinExistence type="predicted"/>
<sequence>MKTHIECRELSHDGVEGISATLDCPLGLLFQFFYTMQYERSHGIMSRNPCSACDSQILPAQPIPWAKNIINAIQLFINLKQLAMLQILTSNTERMLLCQSMTQWTQLLNGHEVDCMISTALLRQSEFHVIPCHSYRGLAA</sequence>
<name>A0A0V1DI57_TRIBR</name>